<keyword evidence="3" id="KW-0741">SOS mutagenesis</keyword>
<dbReference type="PANTHER" id="PTHR11076:SF34">
    <property type="entry name" value="PROTEIN UMUC"/>
    <property type="match status" value="1"/>
</dbReference>
<sequence length="429" mass="48215">MSLEKLSKTSQQIALVDCNNFYASCERIFKPKWAKRPLGILSNNDGCIVARSNELKEAGIPMGAPYFQIRDQLDEMKAVIVSSNYTLYGNMSARVMNTLGQFTPEIEVYSIDEAWLDLSGFCHLSLDAYAREIAATTLRHTGIPVSVGIGPTRVLAKIANRVCKKRKIPGRVFNLGSAESLDHVLETIEVQDIWGIGRRLSKKLRASGIHTAKNLRDADPDSMRRQYSVVMQRIIMELRGVPCIGVEEIQPKKQIISSRSFGERVVELEPLLQSVAMHSTKAAEKLRSQNSVCGAIQVSIRTGRHNPDEEYYSQSALAKFAMPTADTRKLINAAGQVLRRIYRKGPRYAKAGVMLLNISQDNAMQGHLFQERDSEKAIALMNTVDQLNRLYGRRAVFFASEGCTQQWAMRRQQCTPAYTTRWDDLPVVR</sequence>
<comment type="caution">
    <text evidence="7">The sequence shown here is derived from an EMBL/GenBank/DDBJ whole genome shotgun (WGS) entry which is preliminary data.</text>
</comment>
<dbReference type="Gene3D" id="1.10.150.20">
    <property type="entry name" value="5' to 3' exonuclease, C-terminal subdomain"/>
    <property type="match status" value="1"/>
</dbReference>
<dbReference type="Pfam" id="PF11798">
    <property type="entry name" value="IMS_HHH"/>
    <property type="match status" value="1"/>
</dbReference>
<dbReference type="InterPro" id="IPR043502">
    <property type="entry name" value="DNA/RNA_pol_sf"/>
</dbReference>
<accession>A0A2W1J7W8</accession>
<dbReference type="SUPFAM" id="SSF56672">
    <property type="entry name" value="DNA/RNA polymerases"/>
    <property type="match status" value="1"/>
</dbReference>
<evidence type="ECO:0000313" key="7">
    <source>
        <dbReference type="EMBL" id="PZD70543.1"/>
    </source>
</evidence>
<reference evidence="7 8" key="1">
    <citation type="journal article" date="2018" name="Sci. Rep.">
        <title>A novel species of the marine cyanobacterium Acaryochloris with a unique pigment content and lifestyle.</title>
        <authorList>
            <person name="Partensky F."/>
            <person name="Six C."/>
            <person name="Ratin M."/>
            <person name="Garczarek L."/>
            <person name="Vaulot D."/>
            <person name="Probert I."/>
            <person name="Calteau A."/>
            <person name="Gourvil P."/>
            <person name="Marie D."/>
            <person name="Grebert T."/>
            <person name="Bouchier C."/>
            <person name="Le Panse S."/>
            <person name="Gachenot M."/>
            <person name="Rodriguez F."/>
            <person name="Garrido J.L."/>
        </authorList>
    </citation>
    <scope>NUCLEOTIDE SEQUENCE [LARGE SCALE GENOMIC DNA]</scope>
    <source>
        <strain evidence="7 8">RCC1774</strain>
    </source>
</reference>
<dbReference type="InterPro" id="IPR024728">
    <property type="entry name" value="PolY_HhH_motif"/>
</dbReference>
<keyword evidence="8" id="KW-1185">Reference proteome</keyword>
<name>A0A2W1J7W8_9CYAN</name>
<dbReference type="Proteomes" id="UP000248857">
    <property type="component" value="Unassembled WGS sequence"/>
</dbReference>
<dbReference type="InterPro" id="IPR050116">
    <property type="entry name" value="DNA_polymerase-Y"/>
</dbReference>
<organism evidence="7 8">
    <name type="scientific">Acaryochloris thomasi RCC1774</name>
    <dbReference type="NCBI Taxonomy" id="1764569"/>
    <lineage>
        <taxon>Bacteria</taxon>
        <taxon>Bacillati</taxon>
        <taxon>Cyanobacteriota</taxon>
        <taxon>Cyanophyceae</taxon>
        <taxon>Acaryochloridales</taxon>
        <taxon>Acaryochloridaceae</taxon>
        <taxon>Acaryochloris</taxon>
        <taxon>Acaryochloris thomasi</taxon>
    </lineage>
</organism>
<dbReference type="GO" id="GO:0003887">
    <property type="term" value="F:DNA-directed DNA polymerase activity"/>
    <property type="evidence" value="ECO:0007669"/>
    <property type="project" value="UniProtKB-EC"/>
</dbReference>
<dbReference type="EC" id="2.7.7.7" evidence="7"/>
<dbReference type="GO" id="GO:0006281">
    <property type="term" value="P:DNA repair"/>
    <property type="evidence" value="ECO:0007669"/>
    <property type="project" value="UniProtKB-KW"/>
</dbReference>
<dbReference type="Pfam" id="PF11799">
    <property type="entry name" value="IMS_C"/>
    <property type="match status" value="1"/>
</dbReference>
<keyword evidence="4" id="KW-0234">DNA repair</keyword>
<evidence type="ECO:0000256" key="5">
    <source>
        <dbReference type="ARBA" id="ARBA00023236"/>
    </source>
</evidence>
<dbReference type="InterPro" id="IPR017961">
    <property type="entry name" value="DNA_pol_Y-fam_little_finger"/>
</dbReference>
<evidence type="ECO:0000256" key="2">
    <source>
        <dbReference type="ARBA" id="ARBA00022763"/>
    </source>
</evidence>
<gene>
    <name evidence="7" type="primary">dinB1</name>
    <name evidence="7" type="ORF">C1752_10972</name>
</gene>
<evidence type="ECO:0000256" key="1">
    <source>
        <dbReference type="ARBA" id="ARBA00010945"/>
    </source>
</evidence>
<evidence type="ECO:0000256" key="4">
    <source>
        <dbReference type="ARBA" id="ARBA00023204"/>
    </source>
</evidence>
<dbReference type="GO" id="GO:0009432">
    <property type="term" value="P:SOS response"/>
    <property type="evidence" value="ECO:0007669"/>
    <property type="project" value="UniProtKB-KW"/>
</dbReference>
<keyword evidence="7" id="KW-0548">Nucleotidyltransferase</keyword>
<comment type="similarity">
    <text evidence="1">Belongs to the DNA polymerase type-Y family.</text>
</comment>
<keyword evidence="2" id="KW-0227">DNA damage</keyword>
<dbReference type="InterPro" id="IPR043128">
    <property type="entry name" value="Rev_trsase/Diguanyl_cyclase"/>
</dbReference>
<proteinExistence type="inferred from homology"/>
<dbReference type="PROSITE" id="PS50173">
    <property type="entry name" value="UMUC"/>
    <property type="match status" value="1"/>
</dbReference>
<evidence type="ECO:0000256" key="3">
    <source>
        <dbReference type="ARBA" id="ARBA00023199"/>
    </source>
</evidence>
<dbReference type="InterPro" id="IPR025188">
    <property type="entry name" value="DUF4113"/>
</dbReference>
<keyword evidence="5" id="KW-0742">SOS response</keyword>
<dbReference type="AlphaFoldDB" id="A0A2W1J7W8"/>
<dbReference type="GO" id="GO:0042276">
    <property type="term" value="P:error-prone translesion synthesis"/>
    <property type="evidence" value="ECO:0007669"/>
    <property type="project" value="TreeGrafter"/>
</dbReference>
<dbReference type="Gene3D" id="3.40.1170.60">
    <property type="match status" value="1"/>
</dbReference>
<dbReference type="GO" id="GO:0003684">
    <property type="term" value="F:damaged DNA binding"/>
    <property type="evidence" value="ECO:0007669"/>
    <property type="project" value="InterPro"/>
</dbReference>
<protein>
    <submittedName>
        <fullName evidence="7">DNA polymerase IV 1</fullName>
        <ecNumber evidence="7">2.7.7.7</ecNumber>
    </submittedName>
</protein>
<dbReference type="InterPro" id="IPR001126">
    <property type="entry name" value="UmuC"/>
</dbReference>
<keyword evidence="7" id="KW-0808">Transferase</keyword>
<dbReference type="NCBIfam" id="NF002955">
    <property type="entry name" value="PRK03609.1"/>
    <property type="match status" value="1"/>
</dbReference>
<dbReference type="GO" id="GO:0005829">
    <property type="term" value="C:cytosol"/>
    <property type="evidence" value="ECO:0007669"/>
    <property type="project" value="TreeGrafter"/>
</dbReference>
<dbReference type="RefSeq" id="WP_110988932.1">
    <property type="nucleotide sequence ID" value="NZ_CAWNWM010000034.1"/>
</dbReference>
<dbReference type="Gene3D" id="3.30.70.270">
    <property type="match status" value="1"/>
</dbReference>
<dbReference type="PANTHER" id="PTHR11076">
    <property type="entry name" value="DNA REPAIR POLYMERASE UMUC / TRANSFERASE FAMILY MEMBER"/>
    <property type="match status" value="1"/>
</dbReference>
<dbReference type="EMBL" id="PQWO01000034">
    <property type="protein sequence ID" value="PZD70543.1"/>
    <property type="molecule type" value="Genomic_DNA"/>
</dbReference>
<evidence type="ECO:0000259" key="6">
    <source>
        <dbReference type="PROSITE" id="PS50173"/>
    </source>
</evidence>
<dbReference type="OrthoDB" id="9808813at2"/>
<evidence type="ECO:0000313" key="8">
    <source>
        <dbReference type="Proteomes" id="UP000248857"/>
    </source>
</evidence>
<dbReference type="CDD" id="cd01700">
    <property type="entry name" value="PolY_Pol_V_umuC"/>
    <property type="match status" value="1"/>
</dbReference>
<dbReference type="Pfam" id="PF00817">
    <property type="entry name" value="IMS"/>
    <property type="match status" value="1"/>
</dbReference>
<dbReference type="Pfam" id="PF13438">
    <property type="entry name" value="DUF4113"/>
    <property type="match status" value="1"/>
</dbReference>
<feature type="domain" description="UmuC" evidence="6">
    <location>
        <begin position="13"/>
        <end position="197"/>
    </location>
</feature>